<dbReference type="RefSeq" id="WP_073042346.1">
    <property type="nucleotide sequence ID" value="NZ_FQUO01000006.1"/>
</dbReference>
<proteinExistence type="predicted"/>
<dbReference type="STRING" id="1302690.BUE76_09360"/>
<feature type="domain" description="DUF4130" evidence="1">
    <location>
        <begin position="83"/>
        <end position="251"/>
    </location>
</feature>
<sequence length="263" mass="30773">MQAVLYDGSWEGFLCAVFDVYEYKYNDASICPESRFTGHLFGAVHHARMESAHSDRVWKGLERVLPKAACDAIYRTFLSGLEDMEGHLLAYIRYAFASGGAMEDDFSHPAVIYLGQTARKVYREKHRMEAFVRFQKTADDLFYALIEPDYNVLPLISDHFRTRYADQRWMIYDARRKYGIYYDLQEVRQVAIQFDETTGQGRDITQAYEPTEPMYQALWQQYFKSVNIGARKNTKLHVQHMPKRYWKNLTEKIHTPCPPEGGT</sequence>
<gene>
    <name evidence="2" type="ORF">SAMN05444008_106133</name>
</gene>
<evidence type="ECO:0000313" key="2">
    <source>
        <dbReference type="EMBL" id="SHF25799.1"/>
    </source>
</evidence>
<dbReference type="Proteomes" id="UP000184368">
    <property type="component" value="Unassembled WGS sequence"/>
</dbReference>
<dbReference type="AlphaFoldDB" id="A0A1M5A640"/>
<protein>
    <submittedName>
        <fullName evidence="2">Probable DNA metabolism protein</fullName>
    </submittedName>
</protein>
<name>A0A1M5A640_9BACT</name>
<dbReference type="InterPro" id="IPR025404">
    <property type="entry name" value="DUF4130"/>
</dbReference>
<keyword evidence="3" id="KW-1185">Reference proteome</keyword>
<dbReference type="InterPro" id="IPR023875">
    <property type="entry name" value="DNA_repair_put"/>
</dbReference>
<evidence type="ECO:0000313" key="3">
    <source>
        <dbReference type="Proteomes" id="UP000184368"/>
    </source>
</evidence>
<dbReference type="OrthoDB" id="5290748at2"/>
<organism evidence="2 3">
    <name type="scientific">Cnuella takakiae</name>
    <dbReference type="NCBI Taxonomy" id="1302690"/>
    <lineage>
        <taxon>Bacteria</taxon>
        <taxon>Pseudomonadati</taxon>
        <taxon>Bacteroidota</taxon>
        <taxon>Chitinophagia</taxon>
        <taxon>Chitinophagales</taxon>
        <taxon>Chitinophagaceae</taxon>
        <taxon>Cnuella</taxon>
    </lineage>
</organism>
<dbReference type="NCBIfam" id="TIGR03915">
    <property type="entry name" value="SAM_7_link_chp"/>
    <property type="match status" value="1"/>
</dbReference>
<evidence type="ECO:0000259" key="1">
    <source>
        <dbReference type="Pfam" id="PF13566"/>
    </source>
</evidence>
<accession>A0A1M5A640</accession>
<reference evidence="2 3" key="1">
    <citation type="submission" date="2016-11" db="EMBL/GenBank/DDBJ databases">
        <authorList>
            <person name="Jaros S."/>
            <person name="Januszkiewicz K."/>
            <person name="Wedrychowicz H."/>
        </authorList>
    </citation>
    <scope>NUCLEOTIDE SEQUENCE [LARGE SCALE GENOMIC DNA]</scope>
    <source>
        <strain evidence="2 3">DSM 26897</strain>
    </source>
</reference>
<dbReference type="Pfam" id="PF13566">
    <property type="entry name" value="DUF4130"/>
    <property type="match status" value="1"/>
</dbReference>
<dbReference type="EMBL" id="FQUO01000006">
    <property type="protein sequence ID" value="SHF25799.1"/>
    <property type="molecule type" value="Genomic_DNA"/>
</dbReference>